<reference evidence="1 2" key="2">
    <citation type="submission" date="2024-10" db="EMBL/GenBank/DDBJ databases">
        <authorList>
            <person name="Ryan C."/>
        </authorList>
    </citation>
    <scope>NUCLEOTIDE SEQUENCE [LARGE SCALE GENOMIC DNA]</scope>
</reference>
<dbReference type="AlphaFoldDB" id="A0ABC9AYI5"/>
<dbReference type="Proteomes" id="UP001497457">
    <property type="component" value="Chromosome 23rd"/>
</dbReference>
<evidence type="ECO:0000313" key="1">
    <source>
        <dbReference type="EMBL" id="CAL4989995.1"/>
    </source>
</evidence>
<protein>
    <submittedName>
        <fullName evidence="1">Uncharacterized protein</fullName>
    </submittedName>
</protein>
<name>A0ABC9AYI5_9POAL</name>
<keyword evidence="2" id="KW-1185">Reference proteome</keyword>
<accession>A0ABC9AYI5</accession>
<gene>
    <name evidence="1" type="ORF">URODEC1_LOCUS60053</name>
</gene>
<evidence type="ECO:0000313" key="2">
    <source>
        <dbReference type="Proteomes" id="UP001497457"/>
    </source>
</evidence>
<sequence>MDSSDLVKGKESDSEGGEILKLKKEAMAALVNTTAVEEAGMKRRKKVVKDRLPQGFVDYMVVTPYKPFGDIPQRRLAKRSQEFREWYATEKAKADKMLEYQQALIKQFVVKGYAEDEIEVTDG</sequence>
<dbReference type="EMBL" id="OZ075133">
    <property type="protein sequence ID" value="CAL4989995.1"/>
    <property type="molecule type" value="Genomic_DNA"/>
</dbReference>
<reference evidence="2" key="1">
    <citation type="submission" date="2024-06" db="EMBL/GenBank/DDBJ databases">
        <authorList>
            <person name="Ryan C."/>
        </authorList>
    </citation>
    <scope>NUCLEOTIDE SEQUENCE [LARGE SCALE GENOMIC DNA]</scope>
</reference>
<proteinExistence type="predicted"/>
<organism evidence="1 2">
    <name type="scientific">Urochloa decumbens</name>
    <dbReference type="NCBI Taxonomy" id="240449"/>
    <lineage>
        <taxon>Eukaryota</taxon>
        <taxon>Viridiplantae</taxon>
        <taxon>Streptophyta</taxon>
        <taxon>Embryophyta</taxon>
        <taxon>Tracheophyta</taxon>
        <taxon>Spermatophyta</taxon>
        <taxon>Magnoliopsida</taxon>
        <taxon>Liliopsida</taxon>
        <taxon>Poales</taxon>
        <taxon>Poaceae</taxon>
        <taxon>PACMAD clade</taxon>
        <taxon>Panicoideae</taxon>
        <taxon>Panicodae</taxon>
        <taxon>Paniceae</taxon>
        <taxon>Melinidinae</taxon>
        <taxon>Urochloa</taxon>
    </lineage>
</organism>